<evidence type="ECO:0000256" key="1">
    <source>
        <dbReference type="SAM" id="SignalP"/>
    </source>
</evidence>
<sequence length="117" mass="13477">MKNLIFIMFSLIFCFLTNAQNKPEIGDELVINAPSRTNYNHIDFPKLNFLVKRGKPANYKSVYGNKVVVKNIINDDNGNIYVILEKKNGKKFFGFLNKVKANYNKSLESKELTVIKQ</sequence>
<keyword evidence="1" id="KW-0732">Signal</keyword>
<evidence type="ECO:0000313" key="2">
    <source>
        <dbReference type="EMBL" id="MEF3835669.1"/>
    </source>
</evidence>
<name>A0ABU7XY61_9FLAO</name>
<dbReference type="EMBL" id="JAODOP010000004">
    <property type="protein sequence ID" value="MEF3835669.1"/>
    <property type="molecule type" value="Genomic_DNA"/>
</dbReference>
<proteinExistence type="predicted"/>
<dbReference type="Proteomes" id="UP001337305">
    <property type="component" value="Unassembled WGS sequence"/>
</dbReference>
<feature type="signal peptide" evidence="1">
    <location>
        <begin position="1"/>
        <end position="19"/>
    </location>
</feature>
<keyword evidence="3" id="KW-1185">Reference proteome</keyword>
<dbReference type="RefSeq" id="WP_303307949.1">
    <property type="nucleotide sequence ID" value="NZ_JAODOP010000004.1"/>
</dbReference>
<organism evidence="2 3">
    <name type="scientific">Flavivirga spongiicola</name>
    <dbReference type="NCBI Taxonomy" id="421621"/>
    <lineage>
        <taxon>Bacteria</taxon>
        <taxon>Pseudomonadati</taxon>
        <taxon>Bacteroidota</taxon>
        <taxon>Flavobacteriia</taxon>
        <taxon>Flavobacteriales</taxon>
        <taxon>Flavobacteriaceae</taxon>
        <taxon>Flavivirga</taxon>
    </lineage>
</organism>
<feature type="chain" id="PRO_5047260162" evidence="1">
    <location>
        <begin position="20"/>
        <end position="117"/>
    </location>
</feature>
<accession>A0ABU7XY61</accession>
<comment type="caution">
    <text evidence="2">The sequence shown here is derived from an EMBL/GenBank/DDBJ whole genome shotgun (WGS) entry which is preliminary data.</text>
</comment>
<gene>
    <name evidence="2" type="ORF">N1F79_21265</name>
</gene>
<protein>
    <submittedName>
        <fullName evidence="2">Uncharacterized protein</fullName>
    </submittedName>
</protein>
<reference evidence="2 3" key="1">
    <citation type="submission" date="2022-09" db="EMBL/GenBank/DDBJ databases">
        <title>Genome sequencing of Flavivirga sp. MEBiC05379.</title>
        <authorList>
            <person name="Oh H.-M."/>
            <person name="Kwon K.K."/>
            <person name="Park M.J."/>
            <person name="Yang S.-H."/>
        </authorList>
    </citation>
    <scope>NUCLEOTIDE SEQUENCE [LARGE SCALE GENOMIC DNA]</scope>
    <source>
        <strain evidence="2 3">MEBiC05379</strain>
    </source>
</reference>
<evidence type="ECO:0000313" key="3">
    <source>
        <dbReference type="Proteomes" id="UP001337305"/>
    </source>
</evidence>